<evidence type="ECO:0000259" key="1">
    <source>
        <dbReference type="PROSITE" id="PS50878"/>
    </source>
</evidence>
<protein>
    <submittedName>
        <fullName evidence="2">Reverse transcriptase homolog</fullName>
    </submittedName>
</protein>
<dbReference type="Proteomes" id="UP001050975">
    <property type="component" value="Unassembled WGS sequence"/>
</dbReference>
<dbReference type="PANTHER" id="PTHR34047">
    <property type="entry name" value="NUCLEAR INTRON MATURASE 1, MITOCHONDRIAL-RELATED"/>
    <property type="match status" value="1"/>
</dbReference>
<dbReference type="Pfam" id="PF00078">
    <property type="entry name" value="RVT_1"/>
    <property type="match status" value="1"/>
</dbReference>
<dbReference type="PROSITE" id="PS50878">
    <property type="entry name" value="RT_POL"/>
    <property type="match status" value="1"/>
</dbReference>
<dbReference type="GO" id="GO:0003964">
    <property type="term" value="F:RNA-directed DNA polymerase activity"/>
    <property type="evidence" value="ECO:0007669"/>
    <property type="project" value="UniProtKB-KW"/>
</dbReference>
<dbReference type="CDD" id="cd01651">
    <property type="entry name" value="RT_G2_intron"/>
    <property type="match status" value="1"/>
</dbReference>
<dbReference type="InterPro" id="IPR013597">
    <property type="entry name" value="Mat_intron_G2"/>
</dbReference>
<gene>
    <name evidence="2" type="ORF">MiSe_44270</name>
</gene>
<dbReference type="EMBL" id="BLAY01000071">
    <property type="protein sequence ID" value="GET39656.1"/>
    <property type="molecule type" value="Genomic_DNA"/>
</dbReference>
<dbReference type="AlphaFoldDB" id="A0AAV3XG18"/>
<accession>A0AAV3XG18</accession>
<dbReference type="Pfam" id="PF08388">
    <property type="entry name" value="GIIM"/>
    <property type="match status" value="1"/>
</dbReference>
<feature type="domain" description="Reverse transcriptase" evidence="1">
    <location>
        <begin position="1"/>
        <end position="156"/>
    </location>
</feature>
<dbReference type="SMART" id="SM00507">
    <property type="entry name" value="HNHc"/>
    <property type="match status" value="1"/>
</dbReference>
<keyword evidence="3" id="KW-1185">Reference proteome</keyword>
<dbReference type="PANTHER" id="PTHR34047:SF10">
    <property type="entry name" value="GROUP II INTRON-ASSOCIATED OPEN READING FRAME"/>
    <property type="match status" value="1"/>
</dbReference>
<sequence length="396" mass="45043">MLDADIAKCFDQIDHEALLRKLNTFPTLRRQIKAWLKAGVIDSSEYTNRHKSRTVDPTLKATPQGGVISPLLANIALHGMETALLGAFPKRNAPNIIRYPEDFVVLHENLTVVQECQQIVAESLKCMGLELQPSQTRISHTKYEGNVGFDFLGFNIRQHPVGKYQTGKVTGKPLGFKTIITPSKEKLKAHTDDIGTIIRPNKSASQAELIAKINPIIRGWSNYYSSVVSQASYSKADPITYDQLRTWADHRHPDKSKTWVSKRYWHKIGTKSWGFATRNEAGMQLLRHADPPIKRQVQIRERSPYDGDWVYWSNRRGNYPGTPKAVAALIKSQNGKCSHCGQYFASDSLIEVHHKDKNRAFNKKENLTLVHRHCHDIIHGAANEVLEERWLDEHPF</sequence>
<name>A0AAV3XG18_9CYAN</name>
<dbReference type="SUPFAM" id="SSF56672">
    <property type="entry name" value="DNA/RNA polymerases"/>
    <property type="match status" value="1"/>
</dbReference>
<keyword evidence="2" id="KW-0695">RNA-directed DNA polymerase</keyword>
<dbReference type="InterPro" id="IPR051083">
    <property type="entry name" value="GrpII_Intron_Splice-Mob/Def"/>
</dbReference>
<dbReference type="InterPro" id="IPR000477">
    <property type="entry name" value="RT_dom"/>
</dbReference>
<keyword evidence="2" id="KW-0548">Nucleotidyltransferase</keyword>
<evidence type="ECO:0000313" key="3">
    <source>
        <dbReference type="Proteomes" id="UP001050975"/>
    </source>
</evidence>
<evidence type="ECO:0000313" key="2">
    <source>
        <dbReference type="EMBL" id="GET39656.1"/>
    </source>
</evidence>
<keyword evidence="2" id="KW-0808">Transferase</keyword>
<reference evidence="2" key="1">
    <citation type="submission" date="2019-10" db="EMBL/GenBank/DDBJ databases">
        <title>Draft genome sequece of Microseira wollei NIES-4236.</title>
        <authorList>
            <person name="Yamaguchi H."/>
            <person name="Suzuki S."/>
            <person name="Kawachi M."/>
        </authorList>
    </citation>
    <scope>NUCLEOTIDE SEQUENCE</scope>
    <source>
        <strain evidence="2">NIES-4236</strain>
    </source>
</reference>
<proteinExistence type="predicted"/>
<comment type="caution">
    <text evidence="2">The sequence shown here is derived from an EMBL/GenBank/DDBJ whole genome shotgun (WGS) entry which is preliminary data.</text>
</comment>
<organism evidence="2 3">
    <name type="scientific">Microseira wollei NIES-4236</name>
    <dbReference type="NCBI Taxonomy" id="2530354"/>
    <lineage>
        <taxon>Bacteria</taxon>
        <taxon>Bacillati</taxon>
        <taxon>Cyanobacteriota</taxon>
        <taxon>Cyanophyceae</taxon>
        <taxon>Oscillatoriophycideae</taxon>
        <taxon>Aerosakkonematales</taxon>
        <taxon>Aerosakkonemataceae</taxon>
        <taxon>Microseira</taxon>
    </lineage>
</organism>
<dbReference type="InterPro" id="IPR043502">
    <property type="entry name" value="DNA/RNA_pol_sf"/>
</dbReference>
<dbReference type="CDD" id="cd00085">
    <property type="entry name" value="HNHc"/>
    <property type="match status" value="1"/>
</dbReference>
<dbReference type="InterPro" id="IPR003615">
    <property type="entry name" value="HNH_nuc"/>
</dbReference>